<organism evidence="1 2">
    <name type="scientific">Persicobacter diffluens</name>
    <dbReference type="NCBI Taxonomy" id="981"/>
    <lineage>
        <taxon>Bacteria</taxon>
        <taxon>Pseudomonadati</taxon>
        <taxon>Bacteroidota</taxon>
        <taxon>Cytophagia</taxon>
        <taxon>Cytophagales</taxon>
        <taxon>Persicobacteraceae</taxon>
        <taxon>Persicobacter</taxon>
    </lineage>
</organism>
<name>A0AAN4VWF1_9BACT</name>
<proteinExistence type="predicted"/>
<accession>A0AAN4VWF1</accession>
<protein>
    <recommendedName>
        <fullName evidence="3">WG repeat-containing protein</fullName>
    </recommendedName>
</protein>
<evidence type="ECO:0008006" key="3">
    <source>
        <dbReference type="Google" id="ProtNLM"/>
    </source>
</evidence>
<gene>
    <name evidence="1" type="ORF">PEDI_17880</name>
</gene>
<dbReference type="AlphaFoldDB" id="A0AAN4VWF1"/>
<dbReference type="RefSeq" id="WP_338236822.1">
    <property type="nucleotide sequence ID" value="NZ_BQKE01000001.1"/>
</dbReference>
<dbReference type="Proteomes" id="UP001310022">
    <property type="component" value="Unassembled WGS sequence"/>
</dbReference>
<dbReference type="EMBL" id="BQKE01000001">
    <property type="protein sequence ID" value="GJM61236.1"/>
    <property type="molecule type" value="Genomic_DNA"/>
</dbReference>
<sequence>MKNYKFIYIIIFLLVPLRLQAQEKFIPFSINGIWGYHNQEGKEIIAPQFQDAKAANENGFIVAKSFAEGERYGFISPKQETIIPFIYEKLYYVGTNLLVGQQEKVYTLLNEQGQALMEINGQESKLLHNDGRMNQLISLNESLWHTHYVHYPSGNTFDALSSGYYHQKSDQESEQYAGREKKKVVIYHAQNRNRRLKQFFDEDFKPILKQPINSNCDIINSKLPMEKWLFWSKWNKELYDINGERLLADEKISQIRYLRKLDIYEISFQSDKPTEFWNTDQECIWKDKKGYELSKNALIHELENQEYELVSLSDQQPLIPYTFHHIDFWDEVFYCGKEIGEDSIHLVVLSPEKNGKFRELQNLKTSKTAERQDPPISELLNCETLEVFLNQTFPSEMIIKKLIAENEGLDSIAFNQKLLPYEGKEAYKRQVITEIYASAAYLDKADEAFYAFSFGKEFHILIDKNFQLKEVAIHRYVNGHVVSTDNQWLIKYDKKTGDLIRFPLLHTLDQQFYDQLYQRPYVKESATYLEIKETKGKSGIQDYLQQKFIIPAEYDSITLKSDCFPLLGVGWKKNKAYFLFEEELPPFETSVPVAQALLDKYARWEKSEGLNYLNFSSHVIIRKEAQMVLFENYSMLYEAPPIPNYWVLSRKDELEQTTYAVINEKLEILMEGLDQVTKARFPFPHLIGVINQHFLYSPL</sequence>
<keyword evidence="2" id="KW-1185">Reference proteome</keyword>
<evidence type="ECO:0000313" key="2">
    <source>
        <dbReference type="Proteomes" id="UP001310022"/>
    </source>
</evidence>
<dbReference type="InterPro" id="IPR032774">
    <property type="entry name" value="WG_beta_rep"/>
</dbReference>
<comment type="caution">
    <text evidence="1">The sequence shown here is derived from an EMBL/GenBank/DDBJ whole genome shotgun (WGS) entry which is preliminary data.</text>
</comment>
<evidence type="ECO:0000313" key="1">
    <source>
        <dbReference type="EMBL" id="GJM61236.1"/>
    </source>
</evidence>
<dbReference type="Pfam" id="PF14903">
    <property type="entry name" value="WG_beta_rep"/>
    <property type="match status" value="2"/>
</dbReference>
<reference evidence="1 2" key="1">
    <citation type="submission" date="2021-12" db="EMBL/GenBank/DDBJ databases">
        <title>Genome sequencing of bacteria with rrn-lacking chromosome and rrn-plasmid.</title>
        <authorList>
            <person name="Anda M."/>
            <person name="Iwasaki W."/>
        </authorList>
    </citation>
    <scope>NUCLEOTIDE SEQUENCE [LARGE SCALE GENOMIC DNA]</scope>
    <source>
        <strain evidence="1 2">NBRC 15940</strain>
    </source>
</reference>